<evidence type="ECO:0000256" key="8">
    <source>
        <dbReference type="ARBA" id="ARBA00023012"/>
    </source>
</evidence>
<reference evidence="10 11" key="1">
    <citation type="submission" date="2020-12" db="EMBL/GenBank/DDBJ databases">
        <title>YIM B01967 draft genome.</title>
        <authorList>
            <person name="Yan X."/>
        </authorList>
    </citation>
    <scope>NUCLEOTIDE SEQUENCE [LARGE SCALE GENOMIC DNA]</scope>
    <source>
        <strain evidence="10 11">YIM B01967</strain>
    </source>
</reference>
<dbReference type="EC" id="2.7.13.3" evidence="2"/>
<dbReference type="SMART" id="SM00387">
    <property type="entry name" value="HATPase_c"/>
    <property type="match status" value="1"/>
</dbReference>
<dbReference type="InterPro" id="IPR003661">
    <property type="entry name" value="HisK_dim/P_dom"/>
</dbReference>
<evidence type="ECO:0000256" key="7">
    <source>
        <dbReference type="ARBA" id="ARBA00022840"/>
    </source>
</evidence>
<dbReference type="Pfam" id="PF02518">
    <property type="entry name" value="HATPase_c"/>
    <property type="match status" value="1"/>
</dbReference>
<accession>A0ABS1H7H2</accession>
<keyword evidence="3" id="KW-0597">Phosphoprotein</keyword>
<proteinExistence type="predicted"/>
<dbReference type="CDD" id="cd00075">
    <property type="entry name" value="HATPase"/>
    <property type="match status" value="1"/>
</dbReference>
<dbReference type="InterPro" id="IPR036097">
    <property type="entry name" value="HisK_dim/P_sf"/>
</dbReference>
<dbReference type="InterPro" id="IPR004358">
    <property type="entry name" value="Sig_transdc_His_kin-like_C"/>
</dbReference>
<keyword evidence="6 10" id="KW-0418">Kinase</keyword>
<dbReference type="Proteomes" id="UP000618943">
    <property type="component" value="Unassembled WGS sequence"/>
</dbReference>
<dbReference type="GO" id="GO:0016301">
    <property type="term" value="F:kinase activity"/>
    <property type="evidence" value="ECO:0007669"/>
    <property type="project" value="UniProtKB-KW"/>
</dbReference>
<keyword evidence="4" id="KW-0808">Transferase</keyword>
<dbReference type="SMART" id="SM00388">
    <property type="entry name" value="HisKA"/>
    <property type="match status" value="1"/>
</dbReference>
<evidence type="ECO:0000259" key="9">
    <source>
        <dbReference type="PROSITE" id="PS50109"/>
    </source>
</evidence>
<dbReference type="SUPFAM" id="SSF47384">
    <property type="entry name" value="Homodimeric domain of signal transducing histidine kinase"/>
    <property type="match status" value="1"/>
</dbReference>
<keyword evidence="7" id="KW-0067">ATP-binding</keyword>
<sequence>MEKKSRILMGFFPERKNDISQFFKKLLTTGHADITLKFQFTNEYIRYFNIVSNYDATSELHMTVIRDETEKVTLKQQLEHQGSLNILGELAASIAHEIRNPMTSLKGFTELLKISATEENKRYLSVIDSELQRMEAILSEFLILSKPNEWTKSLLSLSGIVTKVIELMLPNALMKSVNIVYHKPDFEPGYIYADDFKIKQVLINLIKNAIEVMPNGGEITITQSFDFIGQLKLTITDCGTGMSESDMQKIFVPFYSTKSSGTGLGLPFVLKTIEEHGGKIEVSSELLKGTSFEITLPLGVDPTIASYEPKPESVYTS</sequence>
<dbReference type="PANTHER" id="PTHR43711:SF31">
    <property type="entry name" value="HISTIDINE KINASE"/>
    <property type="match status" value="1"/>
</dbReference>
<dbReference type="Pfam" id="PF00512">
    <property type="entry name" value="HisKA"/>
    <property type="match status" value="1"/>
</dbReference>
<evidence type="ECO:0000256" key="5">
    <source>
        <dbReference type="ARBA" id="ARBA00022741"/>
    </source>
</evidence>
<gene>
    <name evidence="10" type="ORF">JFL43_10955</name>
</gene>
<keyword evidence="11" id="KW-1185">Reference proteome</keyword>
<comment type="catalytic activity">
    <reaction evidence="1">
        <text>ATP + protein L-histidine = ADP + protein N-phospho-L-histidine.</text>
        <dbReference type="EC" id="2.7.13.3"/>
    </reaction>
</comment>
<feature type="domain" description="Histidine kinase" evidence="9">
    <location>
        <begin position="93"/>
        <end position="300"/>
    </location>
</feature>
<dbReference type="PROSITE" id="PS50109">
    <property type="entry name" value="HIS_KIN"/>
    <property type="match status" value="1"/>
</dbReference>
<dbReference type="RefSeq" id="WP_200749096.1">
    <property type="nucleotide sequence ID" value="NZ_JAEOAH010000013.1"/>
</dbReference>
<dbReference type="PANTHER" id="PTHR43711">
    <property type="entry name" value="TWO-COMPONENT HISTIDINE KINASE"/>
    <property type="match status" value="1"/>
</dbReference>
<comment type="caution">
    <text evidence="10">The sequence shown here is derived from an EMBL/GenBank/DDBJ whole genome shotgun (WGS) entry which is preliminary data.</text>
</comment>
<evidence type="ECO:0000256" key="3">
    <source>
        <dbReference type="ARBA" id="ARBA00022553"/>
    </source>
</evidence>
<organism evidence="10 11">
    <name type="scientific">Viridibacillus soli</name>
    <dbReference type="NCBI Taxonomy" id="2798301"/>
    <lineage>
        <taxon>Bacteria</taxon>
        <taxon>Bacillati</taxon>
        <taxon>Bacillota</taxon>
        <taxon>Bacilli</taxon>
        <taxon>Bacillales</taxon>
        <taxon>Caryophanaceae</taxon>
        <taxon>Viridibacillus</taxon>
    </lineage>
</organism>
<evidence type="ECO:0000313" key="10">
    <source>
        <dbReference type="EMBL" id="MBK3495356.1"/>
    </source>
</evidence>
<dbReference type="PRINTS" id="PR00344">
    <property type="entry name" value="BCTRLSENSOR"/>
</dbReference>
<evidence type="ECO:0000256" key="1">
    <source>
        <dbReference type="ARBA" id="ARBA00000085"/>
    </source>
</evidence>
<dbReference type="Gene3D" id="1.10.287.130">
    <property type="match status" value="1"/>
</dbReference>
<dbReference type="Gene3D" id="3.30.565.10">
    <property type="entry name" value="Histidine kinase-like ATPase, C-terminal domain"/>
    <property type="match status" value="1"/>
</dbReference>
<name>A0ABS1H7H2_9BACL</name>
<evidence type="ECO:0000256" key="2">
    <source>
        <dbReference type="ARBA" id="ARBA00012438"/>
    </source>
</evidence>
<dbReference type="InterPro" id="IPR003594">
    <property type="entry name" value="HATPase_dom"/>
</dbReference>
<evidence type="ECO:0000313" key="11">
    <source>
        <dbReference type="Proteomes" id="UP000618943"/>
    </source>
</evidence>
<dbReference type="SUPFAM" id="SSF55874">
    <property type="entry name" value="ATPase domain of HSP90 chaperone/DNA topoisomerase II/histidine kinase"/>
    <property type="match status" value="1"/>
</dbReference>
<dbReference type="CDD" id="cd00082">
    <property type="entry name" value="HisKA"/>
    <property type="match status" value="1"/>
</dbReference>
<dbReference type="InterPro" id="IPR036890">
    <property type="entry name" value="HATPase_C_sf"/>
</dbReference>
<dbReference type="InterPro" id="IPR005467">
    <property type="entry name" value="His_kinase_dom"/>
</dbReference>
<keyword evidence="5" id="KW-0547">Nucleotide-binding</keyword>
<protein>
    <recommendedName>
        <fullName evidence="2">histidine kinase</fullName>
        <ecNumber evidence="2">2.7.13.3</ecNumber>
    </recommendedName>
</protein>
<evidence type="ECO:0000256" key="4">
    <source>
        <dbReference type="ARBA" id="ARBA00022679"/>
    </source>
</evidence>
<dbReference type="InterPro" id="IPR050736">
    <property type="entry name" value="Sensor_HK_Regulatory"/>
</dbReference>
<keyword evidence="8" id="KW-0902">Two-component regulatory system</keyword>
<evidence type="ECO:0000256" key="6">
    <source>
        <dbReference type="ARBA" id="ARBA00022777"/>
    </source>
</evidence>
<dbReference type="EMBL" id="JAEOAH010000013">
    <property type="protein sequence ID" value="MBK3495356.1"/>
    <property type="molecule type" value="Genomic_DNA"/>
</dbReference>